<sequence>MGSVNHQNFESNFSHFSHVHPLKLATKLLAPVCFFSVIFSYSSLLPFISNFMQFPSFNIDKSYVFLLCNGILVLIVKNSGLKISDSHLDSSANLYGEQNMKSGDSPHKLDEVSEITKPALVAEEKVVVEVEEVREDEQGGHEIIVVDEDEQGGHEIIVVDEDEEVEEEEVIGLLSTEELNKKCDDFIRKMRDGIQSEAQQLIMVRY</sequence>
<feature type="transmembrane region" description="Helical" evidence="1">
    <location>
        <begin position="28"/>
        <end position="51"/>
    </location>
</feature>
<dbReference type="STRING" id="43335.A0A4U5R3N0"/>
<dbReference type="AlphaFoldDB" id="A0A4U5R3N0"/>
<reference evidence="2" key="1">
    <citation type="submission" date="2018-10" db="EMBL/GenBank/DDBJ databases">
        <title>Population genomic analysis revealed the cold adaptation of white poplar.</title>
        <authorList>
            <person name="Liu Y.-J."/>
        </authorList>
    </citation>
    <scope>NUCLEOTIDE SEQUENCE [LARGE SCALE GENOMIC DNA]</scope>
    <source>
        <strain evidence="2">PAL-ZL1</strain>
    </source>
</reference>
<keyword evidence="1" id="KW-0812">Transmembrane</keyword>
<dbReference type="PANTHER" id="PTHR34947">
    <property type="entry name" value="TRANSMEMBRANE PROTEIN"/>
    <property type="match status" value="1"/>
</dbReference>
<dbReference type="PANTHER" id="PTHR34947:SF3">
    <property type="entry name" value="TRANSMEMBRANE PROTEIN"/>
    <property type="match status" value="1"/>
</dbReference>
<protein>
    <recommendedName>
        <fullName evidence="3">DUF4408 domain-containing protein</fullName>
    </recommendedName>
</protein>
<dbReference type="EMBL" id="RCHU01000001">
    <property type="protein sequence ID" value="TKS18403.1"/>
    <property type="molecule type" value="Genomic_DNA"/>
</dbReference>
<accession>A0A4U5R3N0</accession>
<organism evidence="2">
    <name type="scientific">Populus alba</name>
    <name type="common">White poplar</name>
    <dbReference type="NCBI Taxonomy" id="43335"/>
    <lineage>
        <taxon>Eukaryota</taxon>
        <taxon>Viridiplantae</taxon>
        <taxon>Streptophyta</taxon>
        <taxon>Embryophyta</taxon>
        <taxon>Tracheophyta</taxon>
        <taxon>Spermatophyta</taxon>
        <taxon>Magnoliopsida</taxon>
        <taxon>eudicotyledons</taxon>
        <taxon>Gunneridae</taxon>
        <taxon>Pentapetalae</taxon>
        <taxon>rosids</taxon>
        <taxon>fabids</taxon>
        <taxon>Malpighiales</taxon>
        <taxon>Salicaceae</taxon>
        <taxon>Saliceae</taxon>
        <taxon>Populus</taxon>
    </lineage>
</organism>
<keyword evidence="1" id="KW-1133">Transmembrane helix</keyword>
<evidence type="ECO:0000256" key="1">
    <source>
        <dbReference type="SAM" id="Phobius"/>
    </source>
</evidence>
<comment type="caution">
    <text evidence="2">The sequence shown here is derived from an EMBL/GenBank/DDBJ whole genome shotgun (WGS) entry which is preliminary data.</text>
</comment>
<name>A0A4U5R3N0_POPAL</name>
<evidence type="ECO:0008006" key="3">
    <source>
        <dbReference type="Google" id="ProtNLM"/>
    </source>
</evidence>
<keyword evidence="1" id="KW-0472">Membrane</keyword>
<proteinExistence type="predicted"/>
<evidence type="ECO:0000313" key="2">
    <source>
        <dbReference type="EMBL" id="TKS18403.1"/>
    </source>
</evidence>
<gene>
    <name evidence="2" type="ORF">D5086_0000000720</name>
</gene>